<dbReference type="InterPro" id="IPR036188">
    <property type="entry name" value="FAD/NAD-bd_sf"/>
</dbReference>
<protein>
    <submittedName>
        <fullName evidence="7">FAD-dependent oxidoreductase</fullName>
    </submittedName>
</protein>
<keyword evidence="2" id="KW-0285">Flavoprotein</keyword>
<evidence type="ECO:0000256" key="3">
    <source>
        <dbReference type="ARBA" id="ARBA00022827"/>
    </source>
</evidence>
<evidence type="ECO:0000313" key="8">
    <source>
        <dbReference type="Proteomes" id="UP001330812"/>
    </source>
</evidence>
<evidence type="ECO:0000259" key="5">
    <source>
        <dbReference type="Pfam" id="PF07992"/>
    </source>
</evidence>
<dbReference type="Gene3D" id="3.30.390.30">
    <property type="match status" value="1"/>
</dbReference>
<evidence type="ECO:0000259" key="6">
    <source>
        <dbReference type="Pfam" id="PF14759"/>
    </source>
</evidence>
<proteinExistence type="predicted"/>
<dbReference type="InterPro" id="IPR023753">
    <property type="entry name" value="FAD/NAD-binding_dom"/>
</dbReference>
<sequence>MSEKHVIVGAGVAGVTAAVAMRDLGFPGEITLIDLDPELPYERPPLSKVLALPEQGVAVSIMEEARYGELDIRLRRGTGVRRLDVEERAVVLEDGERLPADALLLATGARPRLSDAPGSELPGVQVLRTLADARALGSRLRSRGPMVVVGAGFVGLEVAALASGLGVDVTVVEAAPFPLARVLGAGFAEHILDWHRGRGVRIRTSTTVTEFVGTDSLVAVRLSDGEVLPCTTAVVGIGAVPADRLAVEAGILCDQGILVDEYGRTNVPWIFAAGDVANQPDPDRGIRRGRVEHWDMALRHGAAVAASMVATPTRTTSTPYFWSEQFGHTLQMYGRHDAGDEFVQQDSSEAGPFALWLRDGTPVAVAGIDRARDVRVGKEMIEKRVSVSSGEVRDSRTDFRRLVREGRGPRL</sequence>
<accession>A0ABZ1IMA2</accession>
<organism evidence="7 8">
    <name type="scientific">Amycolatopsis rhabdoformis</name>
    <dbReference type="NCBI Taxonomy" id="1448059"/>
    <lineage>
        <taxon>Bacteria</taxon>
        <taxon>Bacillati</taxon>
        <taxon>Actinomycetota</taxon>
        <taxon>Actinomycetes</taxon>
        <taxon>Pseudonocardiales</taxon>
        <taxon>Pseudonocardiaceae</taxon>
        <taxon>Amycolatopsis</taxon>
    </lineage>
</organism>
<evidence type="ECO:0000256" key="1">
    <source>
        <dbReference type="ARBA" id="ARBA00001974"/>
    </source>
</evidence>
<evidence type="ECO:0000256" key="2">
    <source>
        <dbReference type="ARBA" id="ARBA00022630"/>
    </source>
</evidence>
<dbReference type="RefSeq" id="WP_326837393.1">
    <property type="nucleotide sequence ID" value="NZ_CP142149.1"/>
</dbReference>
<keyword evidence="3" id="KW-0274">FAD</keyword>
<dbReference type="PANTHER" id="PTHR43557">
    <property type="entry name" value="APOPTOSIS-INDUCING FACTOR 1"/>
    <property type="match status" value="1"/>
</dbReference>
<dbReference type="PANTHER" id="PTHR43557:SF2">
    <property type="entry name" value="RIESKE DOMAIN-CONTAINING PROTEIN-RELATED"/>
    <property type="match status" value="1"/>
</dbReference>
<gene>
    <name evidence="7" type="ORF">VSH64_21280</name>
</gene>
<feature type="domain" description="Reductase C-terminal" evidence="6">
    <location>
        <begin position="320"/>
        <end position="402"/>
    </location>
</feature>
<dbReference type="PRINTS" id="PR00368">
    <property type="entry name" value="FADPNR"/>
</dbReference>
<dbReference type="Proteomes" id="UP001330812">
    <property type="component" value="Chromosome"/>
</dbReference>
<evidence type="ECO:0000256" key="4">
    <source>
        <dbReference type="ARBA" id="ARBA00023002"/>
    </source>
</evidence>
<dbReference type="SUPFAM" id="SSF55424">
    <property type="entry name" value="FAD/NAD-linked reductases, dimerisation (C-terminal) domain"/>
    <property type="match status" value="1"/>
</dbReference>
<feature type="domain" description="FAD/NAD(P)-binding" evidence="5">
    <location>
        <begin position="4"/>
        <end position="301"/>
    </location>
</feature>
<reference evidence="7 8" key="1">
    <citation type="journal article" date="2015" name="Int. J. Syst. Evol. Microbiol.">
        <title>Amycolatopsis rhabdoformis sp. nov., an actinomycete isolated from a tropical forest soil.</title>
        <authorList>
            <person name="Souza W.R."/>
            <person name="Silva R.E."/>
            <person name="Goodfellow M."/>
            <person name="Busarakam K."/>
            <person name="Figueiro F.S."/>
            <person name="Ferreira D."/>
            <person name="Rodrigues-Filho E."/>
            <person name="Moraes L.A.B."/>
            <person name="Zucchi T.D."/>
        </authorList>
    </citation>
    <scope>NUCLEOTIDE SEQUENCE [LARGE SCALE GENOMIC DNA]</scope>
    <source>
        <strain evidence="7 8">NCIMB 14900</strain>
    </source>
</reference>
<dbReference type="PRINTS" id="PR00411">
    <property type="entry name" value="PNDRDTASEI"/>
</dbReference>
<dbReference type="SUPFAM" id="SSF51905">
    <property type="entry name" value="FAD/NAD(P)-binding domain"/>
    <property type="match status" value="1"/>
</dbReference>
<comment type="cofactor">
    <cofactor evidence="1">
        <name>FAD</name>
        <dbReference type="ChEBI" id="CHEBI:57692"/>
    </cofactor>
</comment>
<keyword evidence="8" id="KW-1185">Reference proteome</keyword>
<dbReference type="EMBL" id="CP142149">
    <property type="protein sequence ID" value="WSE34585.1"/>
    <property type="molecule type" value="Genomic_DNA"/>
</dbReference>
<dbReference type="InterPro" id="IPR028202">
    <property type="entry name" value="Reductase_C"/>
</dbReference>
<dbReference type="Pfam" id="PF14759">
    <property type="entry name" value="Reductase_C"/>
    <property type="match status" value="1"/>
</dbReference>
<evidence type="ECO:0000313" key="7">
    <source>
        <dbReference type="EMBL" id="WSE34585.1"/>
    </source>
</evidence>
<name>A0ABZ1IMA2_9PSEU</name>
<dbReference type="Pfam" id="PF07992">
    <property type="entry name" value="Pyr_redox_2"/>
    <property type="match status" value="1"/>
</dbReference>
<dbReference type="InterPro" id="IPR016156">
    <property type="entry name" value="FAD/NAD-linked_Rdtase_dimer_sf"/>
</dbReference>
<dbReference type="Gene3D" id="3.50.50.60">
    <property type="entry name" value="FAD/NAD(P)-binding domain"/>
    <property type="match status" value="2"/>
</dbReference>
<keyword evidence="4" id="KW-0560">Oxidoreductase</keyword>
<dbReference type="InterPro" id="IPR050446">
    <property type="entry name" value="FAD-oxidoreductase/Apoptosis"/>
</dbReference>